<keyword evidence="5" id="KW-0411">Iron-sulfur</keyword>
<dbReference type="PANTHER" id="PTHR32479">
    <property type="entry name" value="GLYCOLATE OXIDASE IRON-SULFUR SUBUNIT"/>
    <property type="match status" value="1"/>
</dbReference>
<evidence type="ECO:0000256" key="1">
    <source>
        <dbReference type="ARBA" id="ARBA00022485"/>
    </source>
</evidence>
<gene>
    <name evidence="7" type="ordered locus">Thein_0104</name>
</gene>
<dbReference type="Pfam" id="PF13183">
    <property type="entry name" value="Fer4_8"/>
    <property type="match status" value="1"/>
</dbReference>
<dbReference type="Pfam" id="PF02754">
    <property type="entry name" value="CCG"/>
    <property type="match status" value="2"/>
</dbReference>
<protein>
    <recommendedName>
        <fullName evidence="6">4Fe-4S ferredoxin-type domain-containing protein</fullName>
    </recommendedName>
</protein>
<dbReference type="PROSITE" id="PS51379">
    <property type="entry name" value="4FE4S_FER_2"/>
    <property type="match status" value="2"/>
</dbReference>
<reference evidence="7 8" key="2">
    <citation type="journal article" date="2012" name="Stand. Genomic Sci.">
        <title>Complete genome sequence of the thermophilic sulfate-reducing ocean bacterium Thermodesulfatator indicus type strain (CIR29812(T)).</title>
        <authorList>
            <person name="Anderson I."/>
            <person name="Saunders E."/>
            <person name="Lapidus A."/>
            <person name="Nolan M."/>
            <person name="Lucas S."/>
            <person name="Tice H."/>
            <person name="Del Rio T.G."/>
            <person name="Cheng J.F."/>
            <person name="Han C."/>
            <person name="Tapia R."/>
            <person name="Goodwin L.A."/>
            <person name="Pitluck S."/>
            <person name="Liolios K."/>
            <person name="Mavromatis K."/>
            <person name="Pagani I."/>
            <person name="Ivanova N."/>
            <person name="Mikhailova N."/>
            <person name="Pati A."/>
            <person name="Chen A."/>
            <person name="Palaniappan K."/>
            <person name="Land M."/>
            <person name="Hauser L."/>
            <person name="Jeffries C.D."/>
            <person name="Chang Y.J."/>
            <person name="Brambilla E.M."/>
            <person name="Rohde M."/>
            <person name="Spring S."/>
            <person name="Goker M."/>
            <person name="Detter J.C."/>
            <person name="Woyke T."/>
            <person name="Bristow J."/>
            <person name="Eisen J.A."/>
            <person name="Markowitz V."/>
            <person name="Hugenholtz P."/>
            <person name="Kyrpides N.C."/>
            <person name="Klenk H.P."/>
        </authorList>
    </citation>
    <scope>NUCLEOTIDE SEQUENCE [LARGE SCALE GENOMIC DNA]</scope>
    <source>
        <strain evidence="8">DSM 15286 / JCM 11887 / CIR29812</strain>
    </source>
</reference>
<feature type="domain" description="4Fe-4S ferredoxin-type" evidence="6">
    <location>
        <begin position="1"/>
        <end position="28"/>
    </location>
</feature>
<evidence type="ECO:0000256" key="5">
    <source>
        <dbReference type="ARBA" id="ARBA00023014"/>
    </source>
</evidence>
<dbReference type="GO" id="GO:0046872">
    <property type="term" value="F:metal ion binding"/>
    <property type="evidence" value="ECO:0007669"/>
    <property type="project" value="UniProtKB-KW"/>
</dbReference>
<keyword evidence="4" id="KW-0408">Iron</keyword>
<keyword evidence="2" id="KW-0479">Metal-binding</keyword>
<dbReference type="PaxDb" id="667014-Thein_0104"/>
<evidence type="ECO:0000256" key="4">
    <source>
        <dbReference type="ARBA" id="ARBA00023004"/>
    </source>
</evidence>
<evidence type="ECO:0000313" key="8">
    <source>
        <dbReference type="Proteomes" id="UP000006793"/>
    </source>
</evidence>
<dbReference type="RefSeq" id="WP_013906736.1">
    <property type="nucleotide sequence ID" value="NC_015681.1"/>
</dbReference>
<dbReference type="OrthoDB" id="5289041at2"/>
<dbReference type="SUPFAM" id="SSF46548">
    <property type="entry name" value="alpha-helical ferredoxin"/>
    <property type="match status" value="1"/>
</dbReference>
<dbReference type="PANTHER" id="PTHR32479:SF19">
    <property type="entry name" value="ANAEROBIC GLYCEROL-3-PHOSPHATE DEHYDROGENASE SUBUNIT C"/>
    <property type="match status" value="1"/>
</dbReference>
<dbReference type="GO" id="GO:0016491">
    <property type="term" value="F:oxidoreductase activity"/>
    <property type="evidence" value="ECO:0007669"/>
    <property type="project" value="UniProtKB-ARBA"/>
</dbReference>
<dbReference type="InParanoid" id="F8A8H9"/>
<keyword evidence="1" id="KW-0004">4Fe-4S</keyword>
<dbReference type="KEGG" id="tid:Thein_0104"/>
<dbReference type="Gene3D" id="1.10.1060.10">
    <property type="entry name" value="Alpha-helical ferredoxin"/>
    <property type="match status" value="1"/>
</dbReference>
<dbReference type="HOGENOM" id="CLU_023081_0_1_0"/>
<proteinExistence type="predicted"/>
<evidence type="ECO:0000259" key="6">
    <source>
        <dbReference type="PROSITE" id="PS51379"/>
    </source>
</evidence>
<dbReference type="InterPro" id="IPR004017">
    <property type="entry name" value="Cys_rich_dom"/>
</dbReference>
<evidence type="ECO:0000313" key="7">
    <source>
        <dbReference type="EMBL" id="AEH43989.1"/>
    </source>
</evidence>
<keyword evidence="3" id="KW-0677">Repeat</keyword>
<accession>F8A8H9</accession>
<feature type="domain" description="4Fe-4S ferredoxin-type" evidence="6">
    <location>
        <begin position="40"/>
        <end position="70"/>
    </location>
</feature>
<dbReference type="eggNOG" id="COG0247">
    <property type="taxonomic scope" value="Bacteria"/>
</dbReference>
<dbReference type="Proteomes" id="UP000006793">
    <property type="component" value="Chromosome"/>
</dbReference>
<keyword evidence="8" id="KW-1185">Reference proteome</keyword>
<dbReference type="AlphaFoldDB" id="F8A8H9"/>
<dbReference type="PROSITE" id="PS00198">
    <property type="entry name" value="4FE4S_FER_1"/>
    <property type="match status" value="2"/>
</dbReference>
<name>F8A8H9_THEID</name>
<dbReference type="GO" id="GO:0051539">
    <property type="term" value="F:4 iron, 4 sulfur cluster binding"/>
    <property type="evidence" value="ECO:0007669"/>
    <property type="project" value="UniProtKB-KW"/>
</dbReference>
<organism evidence="7 8">
    <name type="scientific">Thermodesulfatator indicus (strain DSM 15286 / JCM 11887 / CIR29812)</name>
    <dbReference type="NCBI Taxonomy" id="667014"/>
    <lineage>
        <taxon>Bacteria</taxon>
        <taxon>Pseudomonadati</taxon>
        <taxon>Thermodesulfobacteriota</taxon>
        <taxon>Thermodesulfobacteria</taxon>
        <taxon>Thermodesulfobacteriales</taxon>
        <taxon>Thermodesulfatatoraceae</taxon>
        <taxon>Thermodesulfatator</taxon>
    </lineage>
</organism>
<evidence type="ECO:0000256" key="2">
    <source>
        <dbReference type="ARBA" id="ARBA00022723"/>
    </source>
</evidence>
<dbReference type="InterPro" id="IPR017900">
    <property type="entry name" value="4Fe4S_Fe_S_CS"/>
</dbReference>
<sequence>MKPTELCARCGKCLVACPVFKATRRETFSPRGRLMALEEKKASFSFWASCLLCGACEKTCPNNVPLLETLVKAKLAHPIPTRYLLAAADKLKPIASERFSIKKELVSLKGKKIAIFLGCGGELLYPQAIKHLISLCPRPADLFVPQEQTCCGLPFLAAGDEKAFKEHLETNLKAFKQAELIITLCASCLFTLKKIYPAFTGDDGISAKTLDAMAYLAKNQDLEFSVPKEDIFFQVPCHLKNLDTFPWWRDLGLLYYEGCCGQAGAFGYLFSKKAEQIRRPLFKEIEKSKPRYLATACTSCLLALKKAFPTFPAKMVIEYLKTFIDPRFSLKREP</sequence>
<dbReference type="InterPro" id="IPR009051">
    <property type="entry name" value="Helical_ferredxn"/>
</dbReference>
<reference evidence="8" key="1">
    <citation type="submission" date="2011-04" db="EMBL/GenBank/DDBJ databases">
        <title>The complete genome of Thermodesulfatator indicus DSM 15286.</title>
        <authorList>
            <person name="Lucas S."/>
            <person name="Copeland A."/>
            <person name="Lapidus A."/>
            <person name="Bruce D."/>
            <person name="Goodwin L."/>
            <person name="Pitluck S."/>
            <person name="Peters L."/>
            <person name="Kyrpides N."/>
            <person name="Mavromatis K."/>
            <person name="Pagani I."/>
            <person name="Ivanova N."/>
            <person name="Saunders L."/>
            <person name="Detter J.C."/>
            <person name="Tapia R."/>
            <person name="Han C."/>
            <person name="Land M."/>
            <person name="Hauser L."/>
            <person name="Markowitz V."/>
            <person name="Cheng J.-F."/>
            <person name="Hugenholtz P."/>
            <person name="Woyke T."/>
            <person name="Wu D."/>
            <person name="Spring S."/>
            <person name="Schroeder M."/>
            <person name="Brambilla E."/>
            <person name="Klenk H.-P."/>
            <person name="Eisen J.A."/>
        </authorList>
    </citation>
    <scope>NUCLEOTIDE SEQUENCE [LARGE SCALE GENOMIC DNA]</scope>
    <source>
        <strain evidence="8">DSM 15286 / JCM 11887 / CIR29812</strain>
    </source>
</reference>
<evidence type="ECO:0000256" key="3">
    <source>
        <dbReference type="ARBA" id="ARBA00022737"/>
    </source>
</evidence>
<dbReference type="InterPro" id="IPR017896">
    <property type="entry name" value="4Fe4S_Fe-S-bd"/>
</dbReference>
<dbReference type="STRING" id="667014.Thein_0104"/>
<dbReference type="EMBL" id="CP002683">
    <property type="protein sequence ID" value="AEH43989.1"/>
    <property type="molecule type" value="Genomic_DNA"/>
</dbReference>